<dbReference type="InterPro" id="IPR005312">
    <property type="entry name" value="DUF1759"/>
</dbReference>
<evidence type="ECO:0000256" key="1">
    <source>
        <dbReference type="ARBA" id="ARBA00022723"/>
    </source>
</evidence>
<dbReference type="PANTHER" id="PTHR47331">
    <property type="entry name" value="PHD-TYPE DOMAIN-CONTAINING PROTEIN"/>
    <property type="match status" value="1"/>
</dbReference>
<evidence type="ECO:0000256" key="2">
    <source>
        <dbReference type="ARBA" id="ARBA00022771"/>
    </source>
</evidence>
<accession>A0ABM1ZW20</accession>
<evidence type="ECO:0000256" key="4">
    <source>
        <dbReference type="PROSITE-ProRule" id="PRU00146"/>
    </source>
</evidence>
<dbReference type="InterPro" id="IPR043502">
    <property type="entry name" value="DNA/RNA_pol_sf"/>
</dbReference>
<feature type="coiled-coil region" evidence="5">
    <location>
        <begin position="76"/>
        <end position="113"/>
    </location>
</feature>
<feature type="region of interest" description="Disordered" evidence="6">
    <location>
        <begin position="739"/>
        <end position="779"/>
    </location>
</feature>
<dbReference type="InterPro" id="IPR013083">
    <property type="entry name" value="Znf_RING/FYVE/PHD"/>
</dbReference>
<feature type="compositionally biased region" description="Polar residues" evidence="6">
    <location>
        <begin position="156"/>
        <end position="165"/>
    </location>
</feature>
<dbReference type="Pfam" id="PF00628">
    <property type="entry name" value="PHD"/>
    <property type="match status" value="1"/>
</dbReference>
<evidence type="ECO:0000256" key="3">
    <source>
        <dbReference type="ARBA" id="ARBA00022833"/>
    </source>
</evidence>
<keyword evidence="2 4" id="KW-0863">Zinc-finger</keyword>
<dbReference type="Proteomes" id="UP000069940">
    <property type="component" value="Unassembled WGS sequence"/>
</dbReference>
<feature type="compositionally biased region" description="Low complexity" evidence="6">
    <location>
        <begin position="166"/>
        <end position="184"/>
    </location>
</feature>
<sequence>MSDKATTDRHCSICEQPDNQAPMIECARCHTRYHNSCAGAQDGTSATSSPYYCEMCVPRCPAPSVSSSASTSASARARLQIQMQKLAEEKRLQERLIAEREKAIAEKIELEKVYITRKYDLLLAQAEVEEECKSVRSRRSSRRSIAKVQSWIDNQPATLTTNSGETIPTGITSQQSSSSNQGPSLHSRNPPQPREQQPVETANVIGAPKDQSIGAAIQPSSSMVDSVSSFAISNNAPASSAAVLIPACQSTPFVASSAANVQRSQPDDVDADQEEDYHNRTYSVQIDRSISTGNPLEAEQSLYTGSAPVSTPTRHVRIAADTNAASRAPDVGGIIQSKSNPIEQLFDISSYTAGRAYPIAHETLSNQHRAIGNKTIFPTVTPPHPTNTAPMRSVSSYPGPIFSLPMGSSAPPFPSTTNVQPFASDSVLPRSTSALPISATGVPVTVYASISEQPVHSSPFIGNRYHSGTISSAPIINSRLGQPANPLPIGSAPVNPIGIPAASAIFPGAVSAAPASVPGFNYSPYPQAVQGGPGHPVSSASYDAQLFNAPTAQQLAARHVVPKELPPFSGNPAEWPLFWSSFETSTRICGYSDAENLMRLQRCLKGEARKAVNCFLLHPLNVQEILRTLCTLYGRPEAIIGTLLAEVRATPAPRSEKLETVINFGLAVRNLCAHLIATGQEMHLANPMLINELVDKLPANIKLDWALYTQRVARADLRAFSEYMNVIVDAASRVTPVMNKPEKSKERAVVNAHASESYASKSRGEQKPSTTKTSYTNPPVGASDKPCLVCKTSGHKPKDCSSFQSKSLENRWKIAQELHLCRRCLYPHGKWPCKASLCGADGCEQRHHKLLHPGDPREERESTASSSAVTGVVTVHQNWHNKVLFRIIPVMLHANGRSVQTFAFLDGGSDSTLVEKSLVDQLGVEGSVSPLCMQWTNGVKRTEEDSRRVQFNISGVGQGKQFQLRGVQTVESLDLPHQSIRFEELEGRFAHLRGLPVVSYRDGVPGILIGLDNTKVKTSLKQREGKANEPIATKTRLGWVVFGRTGTLDQAQPNRVLHVCTRSHDDDLNELVKQFFSTESVGVSAAKVTESADDQRARDILESTTVRTPSGKYQTGLLWRYDAVEFPNSRPMAERRLKCLEHRLTKSPELYEKMRQLMVDYQTKGYAHKATQRELEESDPKRVWYLPLGVVVNPRKPDKLRVVWDAAAAVQGVSFNSVLLEGPDLLVPLQTVLCRYRQRNIAISADIMEMFHQVQIRPEDRQSQRFLWRDNPAQLVQVFVMDVAIFGSTCSPCSTQYAKNVNADDHAEEFPRAAVAIKENHYVDDYLDSVDSVDEAVQLATDV</sequence>
<reference evidence="9" key="1">
    <citation type="journal article" date="2015" name="Proc. Natl. Acad. Sci. U.S.A.">
        <title>Genome sequence of the Asian Tiger mosquito, Aedes albopictus, reveals insights into its biology, genetics, and evolution.</title>
        <authorList>
            <person name="Chen X.G."/>
            <person name="Jiang X."/>
            <person name="Gu J."/>
            <person name="Xu M."/>
            <person name="Wu Y."/>
            <person name="Deng Y."/>
            <person name="Zhang C."/>
            <person name="Bonizzoni M."/>
            <person name="Dermauw W."/>
            <person name="Vontas J."/>
            <person name="Armbruster P."/>
            <person name="Huang X."/>
            <person name="Yang Y."/>
            <person name="Zhang H."/>
            <person name="He W."/>
            <person name="Peng H."/>
            <person name="Liu Y."/>
            <person name="Wu K."/>
            <person name="Chen J."/>
            <person name="Lirakis M."/>
            <person name="Topalis P."/>
            <person name="Van Leeuwen T."/>
            <person name="Hall A.B."/>
            <person name="Jiang X."/>
            <person name="Thorpe C."/>
            <person name="Mueller R.L."/>
            <person name="Sun C."/>
            <person name="Waterhouse R.M."/>
            <person name="Yan G."/>
            <person name="Tu Z.J."/>
            <person name="Fang X."/>
            <person name="James A.A."/>
        </authorList>
    </citation>
    <scope>NUCLEOTIDE SEQUENCE [LARGE SCALE GENOMIC DNA]</scope>
    <source>
        <strain evidence="9">Foshan</strain>
    </source>
</reference>
<keyword evidence="9" id="KW-1185">Reference proteome</keyword>
<dbReference type="CDD" id="cd15489">
    <property type="entry name" value="PHD_SF"/>
    <property type="match status" value="1"/>
</dbReference>
<dbReference type="Gene3D" id="3.30.40.10">
    <property type="entry name" value="Zinc/RING finger domain, C3HC4 (zinc finger)"/>
    <property type="match status" value="1"/>
</dbReference>
<dbReference type="InterPro" id="IPR011011">
    <property type="entry name" value="Znf_FYVE_PHD"/>
</dbReference>
<keyword evidence="1" id="KW-0479">Metal-binding</keyword>
<keyword evidence="5" id="KW-0175">Coiled coil</keyword>
<evidence type="ECO:0000259" key="7">
    <source>
        <dbReference type="PROSITE" id="PS50016"/>
    </source>
</evidence>
<keyword evidence="3" id="KW-0862">Zinc</keyword>
<evidence type="ECO:0000256" key="5">
    <source>
        <dbReference type="SAM" id="Coils"/>
    </source>
</evidence>
<dbReference type="Pfam" id="PF03564">
    <property type="entry name" value="DUF1759"/>
    <property type="match status" value="1"/>
</dbReference>
<feature type="domain" description="PHD-type" evidence="7">
    <location>
        <begin position="8"/>
        <end position="59"/>
    </location>
</feature>
<evidence type="ECO:0000256" key="6">
    <source>
        <dbReference type="SAM" id="MobiDB-lite"/>
    </source>
</evidence>
<name>A0ABM1ZW20_AEDAL</name>
<dbReference type="GeneID" id="134290030"/>
<protein>
    <recommendedName>
        <fullName evidence="7">PHD-type domain-containing protein</fullName>
    </recommendedName>
</protein>
<dbReference type="InterPro" id="IPR019786">
    <property type="entry name" value="Zinc_finger_PHD-type_CS"/>
</dbReference>
<feature type="compositionally biased region" description="Polar residues" evidence="6">
    <location>
        <begin position="767"/>
        <end position="777"/>
    </location>
</feature>
<dbReference type="PROSITE" id="PS01359">
    <property type="entry name" value="ZF_PHD_1"/>
    <property type="match status" value="1"/>
</dbReference>
<evidence type="ECO:0000313" key="9">
    <source>
        <dbReference type="Proteomes" id="UP000069940"/>
    </source>
</evidence>
<feature type="compositionally biased region" description="Polar residues" evidence="6">
    <location>
        <begin position="186"/>
        <end position="200"/>
    </location>
</feature>
<feature type="region of interest" description="Disordered" evidence="6">
    <location>
        <begin position="156"/>
        <end position="200"/>
    </location>
</feature>
<dbReference type="SUPFAM" id="SSF57903">
    <property type="entry name" value="FYVE/PHD zinc finger"/>
    <property type="match status" value="1"/>
</dbReference>
<dbReference type="PROSITE" id="PS50016">
    <property type="entry name" value="ZF_PHD_2"/>
    <property type="match status" value="1"/>
</dbReference>
<reference evidence="8" key="2">
    <citation type="submission" date="2025-05" db="UniProtKB">
        <authorList>
            <consortium name="EnsemblMetazoa"/>
        </authorList>
    </citation>
    <scope>IDENTIFICATION</scope>
    <source>
        <strain evidence="8">Foshan</strain>
    </source>
</reference>
<dbReference type="RefSeq" id="XP_062712952.1">
    <property type="nucleotide sequence ID" value="XM_062856968.1"/>
</dbReference>
<feature type="region of interest" description="Disordered" evidence="6">
    <location>
        <begin position="258"/>
        <end position="282"/>
    </location>
</feature>
<dbReference type="EnsemblMetazoa" id="AALFPA23_022198.R32869">
    <property type="protein sequence ID" value="AALFPA23_022198.P32869"/>
    <property type="gene ID" value="AALFPA23_022198"/>
</dbReference>
<dbReference type="SUPFAM" id="SSF56672">
    <property type="entry name" value="DNA/RNA polymerases"/>
    <property type="match status" value="1"/>
</dbReference>
<organism evidence="8 9">
    <name type="scientific">Aedes albopictus</name>
    <name type="common">Asian tiger mosquito</name>
    <name type="synonym">Stegomyia albopicta</name>
    <dbReference type="NCBI Taxonomy" id="7160"/>
    <lineage>
        <taxon>Eukaryota</taxon>
        <taxon>Metazoa</taxon>
        <taxon>Ecdysozoa</taxon>
        <taxon>Arthropoda</taxon>
        <taxon>Hexapoda</taxon>
        <taxon>Insecta</taxon>
        <taxon>Pterygota</taxon>
        <taxon>Neoptera</taxon>
        <taxon>Endopterygota</taxon>
        <taxon>Diptera</taxon>
        <taxon>Nematocera</taxon>
        <taxon>Culicoidea</taxon>
        <taxon>Culicidae</taxon>
        <taxon>Culicinae</taxon>
        <taxon>Aedini</taxon>
        <taxon>Aedes</taxon>
        <taxon>Stegomyia</taxon>
    </lineage>
</organism>
<dbReference type="SMART" id="SM00249">
    <property type="entry name" value="PHD"/>
    <property type="match status" value="1"/>
</dbReference>
<evidence type="ECO:0000313" key="8">
    <source>
        <dbReference type="EnsemblMetazoa" id="AALFPA23_022198.P32869"/>
    </source>
</evidence>
<proteinExistence type="predicted"/>
<dbReference type="InterPro" id="IPR001965">
    <property type="entry name" value="Znf_PHD"/>
</dbReference>
<dbReference type="InterPro" id="IPR019787">
    <property type="entry name" value="Znf_PHD-finger"/>
</dbReference>